<dbReference type="PANTHER" id="PTHR11926">
    <property type="entry name" value="GLUCOSYL/GLUCURONOSYL TRANSFERASES"/>
    <property type="match status" value="1"/>
</dbReference>
<proteinExistence type="inferred from homology"/>
<evidence type="ECO:0000256" key="3">
    <source>
        <dbReference type="ARBA" id="ARBA00022679"/>
    </source>
</evidence>
<accession>A0A6I9UA24</accession>
<dbReference type="CDD" id="cd03784">
    <property type="entry name" value="GT1_Gtf-like"/>
    <property type="match status" value="1"/>
</dbReference>
<dbReference type="Pfam" id="PF00201">
    <property type="entry name" value="UDPGT"/>
    <property type="match status" value="1"/>
</dbReference>
<evidence type="ECO:0000256" key="1">
    <source>
        <dbReference type="ARBA" id="ARBA00009995"/>
    </source>
</evidence>
<dbReference type="InterPro" id="IPR002213">
    <property type="entry name" value="UDP_glucos_trans"/>
</dbReference>
<comment type="similarity">
    <text evidence="1 4">Belongs to the UDP-glycosyltransferase family.</text>
</comment>
<dbReference type="FunCoup" id="A0A6I9UA24">
    <property type="interactions" value="82"/>
</dbReference>
<dbReference type="KEGG" id="sind:105174280"/>
<dbReference type="RefSeq" id="XP_011094626.1">
    <property type="nucleotide sequence ID" value="XM_011096324.2"/>
</dbReference>
<dbReference type="SUPFAM" id="SSF53756">
    <property type="entry name" value="UDP-Glycosyltransferase/glycogen phosphorylase"/>
    <property type="match status" value="1"/>
</dbReference>
<protein>
    <recommendedName>
        <fullName evidence="5">Glycosyltransferase</fullName>
        <ecNumber evidence="5">2.4.1.-</ecNumber>
    </recommendedName>
</protein>
<dbReference type="GeneID" id="105174280"/>
<dbReference type="GO" id="GO:0080044">
    <property type="term" value="F:quercetin 7-O-glucosyltransferase activity"/>
    <property type="evidence" value="ECO:0007669"/>
    <property type="project" value="TreeGrafter"/>
</dbReference>
<keyword evidence="6" id="KW-1185">Reference proteome</keyword>
<dbReference type="GO" id="GO:0080043">
    <property type="term" value="F:quercetin 3-O-glucosyltransferase activity"/>
    <property type="evidence" value="ECO:0007669"/>
    <property type="project" value="TreeGrafter"/>
</dbReference>
<dbReference type="PANTHER" id="PTHR11926:SF774">
    <property type="entry name" value="UDP-GLYCOSYLTRANSFERASE 85A1-RELATED"/>
    <property type="match status" value="1"/>
</dbReference>
<dbReference type="PROSITE" id="PS00375">
    <property type="entry name" value="UDPGT"/>
    <property type="match status" value="1"/>
</dbReference>
<dbReference type="OrthoDB" id="5835829at2759"/>
<evidence type="ECO:0000256" key="5">
    <source>
        <dbReference type="RuleBase" id="RU362057"/>
    </source>
</evidence>
<dbReference type="EC" id="2.4.1.-" evidence="5"/>
<dbReference type="AlphaFoldDB" id="A0A6I9UA24"/>
<sequence>MAGTPRKPHAIMIPYPYQGHINPFVSLAMKLAAQGFTITFVNTQSVHCRISRAQKWIDGSDIFAGARDSGLDIRYATVSDGFPLGFDRSLNHDQFVEGLIHVFSAHVDELVANLADSDPPVTCLIADTFYVWASAIAEKHNLVSVSFWTEPALVLSLYYHLDLLKENGHFGSQEKRQDIIDYIPGVGTIKPTDLTSYLQADEIWTVVHRVIYRAFEDVKKADIIICNTVRELEYNTLAALHRKQPTYAIGPIVSDFTNQTVATSLWSETDCTPWLNEKPNGSVLYVSFGSHAHTTSKEDIWEIAHGLALSGVNFVWVVRPDIVNSNDAKFLPVGFENSIKGRGLIVRWCSQMKVMSHPAIGGFMSHCGWNSVLESIWCKVPLICFPLFTDQFTNRKLVVNDWKIGINLCDRPSITREEVKDKVKYLMSGQTSEELRNTIKKVSSTMKNALMSSGSSEENFHLFIENVKAQMNKKDGLAFEVRGEPLNHVWAPPAVNLREQTI</sequence>
<dbReference type="InParanoid" id="A0A6I9UA24"/>
<evidence type="ECO:0000313" key="7">
    <source>
        <dbReference type="RefSeq" id="XP_011094626.1"/>
    </source>
</evidence>
<keyword evidence="2 4" id="KW-0328">Glycosyltransferase</keyword>
<evidence type="ECO:0000313" key="6">
    <source>
        <dbReference type="Proteomes" id="UP000504604"/>
    </source>
</evidence>
<dbReference type="InterPro" id="IPR035595">
    <property type="entry name" value="UDP_glycos_trans_CS"/>
</dbReference>
<reference evidence="7" key="1">
    <citation type="submission" date="2025-08" db="UniProtKB">
        <authorList>
            <consortium name="RefSeq"/>
        </authorList>
    </citation>
    <scope>IDENTIFICATION</scope>
</reference>
<evidence type="ECO:0000256" key="2">
    <source>
        <dbReference type="ARBA" id="ARBA00022676"/>
    </source>
</evidence>
<dbReference type="Proteomes" id="UP000504604">
    <property type="component" value="Linkage group LG11"/>
</dbReference>
<keyword evidence="3 4" id="KW-0808">Transferase</keyword>
<name>A0A6I9UA24_SESIN</name>
<dbReference type="Gramene" id="SIN_1004430.t">
    <property type="protein sequence ID" value="SIN_1004430.t"/>
    <property type="gene ID" value="SIN_1004430"/>
</dbReference>
<dbReference type="FunFam" id="3.40.50.2000:FF:000078">
    <property type="entry name" value="Glycosyltransferase"/>
    <property type="match status" value="1"/>
</dbReference>
<gene>
    <name evidence="7" type="primary">LOC105174280</name>
</gene>
<organism evidence="6 7">
    <name type="scientific">Sesamum indicum</name>
    <name type="common">Oriental sesame</name>
    <name type="synonym">Sesamum orientale</name>
    <dbReference type="NCBI Taxonomy" id="4182"/>
    <lineage>
        <taxon>Eukaryota</taxon>
        <taxon>Viridiplantae</taxon>
        <taxon>Streptophyta</taxon>
        <taxon>Embryophyta</taxon>
        <taxon>Tracheophyta</taxon>
        <taxon>Spermatophyta</taxon>
        <taxon>Magnoliopsida</taxon>
        <taxon>eudicotyledons</taxon>
        <taxon>Gunneridae</taxon>
        <taxon>Pentapetalae</taxon>
        <taxon>asterids</taxon>
        <taxon>lamiids</taxon>
        <taxon>Lamiales</taxon>
        <taxon>Pedaliaceae</taxon>
        <taxon>Sesamum</taxon>
    </lineage>
</organism>
<dbReference type="Gene3D" id="3.40.50.2000">
    <property type="entry name" value="Glycogen Phosphorylase B"/>
    <property type="match status" value="2"/>
</dbReference>
<evidence type="ECO:0000256" key="4">
    <source>
        <dbReference type="RuleBase" id="RU003718"/>
    </source>
</evidence>